<dbReference type="RefSeq" id="WP_258543329.1">
    <property type="nucleotide sequence ID" value="NZ_OU015584.1"/>
</dbReference>
<proteinExistence type="predicted"/>
<evidence type="ECO:0000256" key="1">
    <source>
        <dbReference type="SAM" id="Coils"/>
    </source>
</evidence>
<evidence type="ECO:0008006" key="4">
    <source>
        <dbReference type="Google" id="ProtNLM"/>
    </source>
</evidence>
<keyword evidence="1" id="KW-0175">Coiled coil</keyword>
<feature type="coiled-coil region" evidence="1">
    <location>
        <begin position="2"/>
        <end position="29"/>
    </location>
</feature>
<dbReference type="EMBL" id="OU015584">
    <property type="protein sequence ID" value="CAG5086488.1"/>
    <property type="molecule type" value="Genomic_DNA"/>
</dbReference>
<evidence type="ECO:0000313" key="2">
    <source>
        <dbReference type="EMBL" id="CAG5086488.1"/>
    </source>
</evidence>
<reference evidence="2" key="1">
    <citation type="submission" date="2021-04" db="EMBL/GenBank/DDBJ databases">
        <authorList>
            <person name="Rodrigo-Torres L."/>
            <person name="Arahal R. D."/>
            <person name="Lucena T."/>
        </authorList>
    </citation>
    <scope>NUCLEOTIDE SEQUENCE</scope>
    <source>
        <strain evidence="2">AS29M-1</strain>
    </source>
</reference>
<accession>A0A916JQ60</accession>
<protein>
    <recommendedName>
        <fullName evidence="4">YkgJ family cysteine cluster protein</fullName>
    </recommendedName>
</protein>
<keyword evidence="3" id="KW-1185">Reference proteome</keyword>
<organism evidence="2 3">
    <name type="scientific">Parvicella tangerina</name>
    <dbReference type="NCBI Taxonomy" id="2829795"/>
    <lineage>
        <taxon>Bacteria</taxon>
        <taxon>Pseudomonadati</taxon>
        <taxon>Bacteroidota</taxon>
        <taxon>Flavobacteriia</taxon>
        <taxon>Flavobacteriales</taxon>
        <taxon>Parvicellaceae</taxon>
        <taxon>Parvicella</taxon>
    </lineage>
</organism>
<evidence type="ECO:0000313" key="3">
    <source>
        <dbReference type="Proteomes" id="UP000683507"/>
    </source>
</evidence>
<dbReference type="PANTHER" id="PTHR35866">
    <property type="entry name" value="PUTATIVE-RELATED"/>
    <property type="match status" value="1"/>
</dbReference>
<dbReference type="Proteomes" id="UP000683507">
    <property type="component" value="Chromosome"/>
</dbReference>
<dbReference type="InterPro" id="IPR005358">
    <property type="entry name" value="Puta_zinc/iron-chelating_dom"/>
</dbReference>
<dbReference type="KEGG" id="ptan:CRYO30217_03140"/>
<dbReference type="AlphaFoldDB" id="A0A916JQ60"/>
<sequence length="162" mass="18973">MLEEYKSYLEEAKTNRKRYKKKAQTFKKLKDKDLDNLMHEAHDEAFNCIDCLQCANCCKTTGPLFTQKDIERIAKHLRIKPGEFIENYLKRDEDDDYVLQSTPCTFLGADNYCSIYEVRPKACAEYPHTDMRNQKRILHLTLKNAEMCPAVALSLKRLIETV</sequence>
<gene>
    <name evidence="2" type="ORF">CRYO30217_03140</name>
</gene>
<dbReference type="PANTHER" id="PTHR35866:SF1">
    <property type="entry name" value="YKGJ FAMILY CYSTEINE CLUSTER PROTEIN"/>
    <property type="match status" value="1"/>
</dbReference>
<name>A0A916JQ60_9FLAO</name>
<dbReference type="Pfam" id="PF03692">
    <property type="entry name" value="CxxCxxCC"/>
    <property type="match status" value="1"/>
</dbReference>